<sequence>MFEFVFWWEYKNNNWVKIYDMAGNEVFSIDMSYGAANFEASLPDGMYKVKTYHDNWDKPLQEFIIGKP</sequence>
<dbReference type="AlphaFoldDB" id="X1LEL7"/>
<accession>X1LEL7</accession>
<proteinExistence type="predicted"/>
<reference evidence="1" key="1">
    <citation type="journal article" date="2014" name="Front. Microbiol.">
        <title>High frequency of phylogenetically diverse reductive dehalogenase-homologous genes in deep subseafloor sedimentary metagenomes.</title>
        <authorList>
            <person name="Kawai M."/>
            <person name="Futagami T."/>
            <person name="Toyoda A."/>
            <person name="Takaki Y."/>
            <person name="Nishi S."/>
            <person name="Hori S."/>
            <person name="Arai W."/>
            <person name="Tsubouchi T."/>
            <person name="Morono Y."/>
            <person name="Uchiyama I."/>
            <person name="Ito T."/>
            <person name="Fujiyama A."/>
            <person name="Inagaki F."/>
            <person name="Takami H."/>
        </authorList>
    </citation>
    <scope>NUCLEOTIDE SEQUENCE</scope>
    <source>
        <strain evidence="1">Expedition CK06-06</strain>
    </source>
</reference>
<organism evidence="1">
    <name type="scientific">marine sediment metagenome</name>
    <dbReference type="NCBI Taxonomy" id="412755"/>
    <lineage>
        <taxon>unclassified sequences</taxon>
        <taxon>metagenomes</taxon>
        <taxon>ecological metagenomes</taxon>
    </lineage>
</organism>
<name>X1LEL7_9ZZZZ</name>
<dbReference type="EMBL" id="BARV01001147">
    <property type="protein sequence ID" value="GAH92568.1"/>
    <property type="molecule type" value="Genomic_DNA"/>
</dbReference>
<evidence type="ECO:0008006" key="2">
    <source>
        <dbReference type="Google" id="ProtNLM"/>
    </source>
</evidence>
<protein>
    <recommendedName>
        <fullName evidence="2">Secretion system C-terminal sorting domain-containing protein</fullName>
    </recommendedName>
</protein>
<gene>
    <name evidence="1" type="ORF">S06H3_03507</name>
</gene>
<evidence type="ECO:0000313" key="1">
    <source>
        <dbReference type="EMBL" id="GAH92568.1"/>
    </source>
</evidence>
<comment type="caution">
    <text evidence="1">The sequence shown here is derived from an EMBL/GenBank/DDBJ whole genome shotgun (WGS) entry which is preliminary data.</text>
</comment>